<keyword evidence="2" id="KW-0472">Membrane</keyword>
<evidence type="ECO:0000313" key="3">
    <source>
        <dbReference type="EMBL" id="WAX55954.1"/>
    </source>
</evidence>
<keyword evidence="4" id="KW-1185">Reference proteome</keyword>
<reference evidence="3" key="1">
    <citation type="submission" date="2022-05" db="EMBL/GenBank/DDBJ databases">
        <title>Jatrophihabitans sp. SB3-54 whole genome sequence.</title>
        <authorList>
            <person name="Suh M.K."/>
            <person name="Eom M.K."/>
            <person name="Kim J.S."/>
            <person name="Kim H.S."/>
            <person name="Do H.E."/>
            <person name="Shin Y.K."/>
            <person name="Lee J.-S."/>
        </authorList>
    </citation>
    <scope>NUCLEOTIDE SEQUENCE</scope>
    <source>
        <strain evidence="3">SB3-54</strain>
    </source>
</reference>
<protein>
    <recommendedName>
        <fullName evidence="5">DUF4232 domain-containing protein</fullName>
    </recommendedName>
</protein>
<sequence>MSPSESQLRAALRAGEGQPVNPDLVIAHARAVRHNRRMRVGSIAAAVIAVGGIGTGIAALSTGTNGSGDSAAGSSVSGDLQGKAAAPEGTAPRAAPETAGGANGADTASCPATPIRLMVPGGGGTGQFGGSGPLFAELVDSIRVCGYAATSLGGRIEATGSTVLLGRDAADVATSLNAAAVTRSARPCPVQPVRELVLYPTATTGGRLAPVVVSYAGCAPWATNGTAVRYDWTPPAGTSGLLNRLTRATPGLPSVPGPHPIEPSGSPKR</sequence>
<keyword evidence="2" id="KW-0812">Transmembrane</keyword>
<dbReference type="EMBL" id="CP097463">
    <property type="protein sequence ID" value="WAX55954.1"/>
    <property type="molecule type" value="Genomic_DNA"/>
</dbReference>
<dbReference type="Proteomes" id="UP001164693">
    <property type="component" value="Chromosome"/>
</dbReference>
<evidence type="ECO:0000313" key="4">
    <source>
        <dbReference type="Proteomes" id="UP001164693"/>
    </source>
</evidence>
<name>A0ABY7JUA8_9ACTN</name>
<evidence type="ECO:0000256" key="1">
    <source>
        <dbReference type="SAM" id="MobiDB-lite"/>
    </source>
</evidence>
<evidence type="ECO:0000256" key="2">
    <source>
        <dbReference type="SAM" id="Phobius"/>
    </source>
</evidence>
<keyword evidence="2" id="KW-1133">Transmembrane helix</keyword>
<gene>
    <name evidence="3" type="ORF">M6B22_15610</name>
</gene>
<feature type="compositionally biased region" description="Low complexity" evidence="1">
    <location>
        <begin position="64"/>
        <end position="100"/>
    </location>
</feature>
<accession>A0ABY7JUA8</accession>
<evidence type="ECO:0008006" key="5">
    <source>
        <dbReference type="Google" id="ProtNLM"/>
    </source>
</evidence>
<feature type="transmembrane region" description="Helical" evidence="2">
    <location>
        <begin position="40"/>
        <end position="60"/>
    </location>
</feature>
<dbReference type="RefSeq" id="WP_269442479.1">
    <property type="nucleotide sequence ID" value="NZ_CP097463.1"/>
</dbReference>
<feature type="region of interest" description="Disordered" evidence="1">
    <location>
        <begin position="64"/>
        <end position="107"/>
    </location>
</feature>
<organism evidence="3 4">
    <name type="scientific">Jatrophihabitans cynanchi</name>
    <dbReference type="NCBI Taxonomy" id="2944128"/>
    <lineage>
        <taxon>Bacteria</taxon>
        <taxon>Bacillati</taxon>
        <taxon>Actinomycetota</taxon>
        <taxon>Actinomycetes</taxon>
        <taxon>Jatrophihabitantales</taxon>
        <taxon>Jatrophihabitantaceae</taxon>
        <taxon>Jatrophihabitans</taxon>
    </lineage>
</organism>
<proteinExistence type="predicted"/>
<feature type="region of interest" description="Disordered" evidence="1">
    <location>
        <begin position="246"/>
        <end position="269"/>
    </location>
</feature>